<dbReference type="PANTHER" id="PTHR19143">
    <property type="entry name" value="FIBRINOGEN/TENASCIN/ANGIOPOEITIN"/>
    <property type="match status" value="1"/>
</dbReference>
<dbReference type="PROSITE" id="PS51406">
    <property type="entry name" value="FIBRINOGEN_C_2"/>
    <property type="match status" value="1"/>
</dbReference>
<dbReference type="NCBIfam" id="NF040941">
    <property type="entry name" value="GGGWT_bact"/>
    <property type="match status" value="1"/>
</dbReference>
<reference evidence="4 5" key="1">
    <citation type="submission" date="2022-01" db="EMBL/GenBank/DDBJ databases">
        <title>A chromosomal length assembly of Cordylochernes scorpioides.</title>
        <authorList>
            <person name="Zeh D."/>
            <person name="Zeh J."/>
        </authorList>
    </citation>
    <scope>NUCLEOTIDE SEQUENCE [LARGE SCALE GENOMIC DNA]</scope>
    <source>
        <strain evidence="4">IN4F17</strain>
        <tissue evidence="4">Whole Body</tissue>
    </source>
</reference>
<accession>A0ABY6K942</accession>
<dbReference type="CDD" id="cd00087">
    <property type="entry name" value="FReD"/>
    <property type="match status" value="1"/>
</dbReference>
<dbReference type="InterPro" id="IPR014716">
    <property type="entry name" value="Fibrinogen_a/b/g_C_1"/>
</dbReference>
<sequence>MGSMGAGSAGQQQPSRPMPKDCSDLRTAGSTTNGVYTIYPHGGTRPLTVYCDMGTNGQAWIVIQRRTQINNPQNYFLRTWKEYKHGFGTYSGEFWLGNDAINEITRRDHWKLRVDLYNRQYNVTYAEYEDFWIEDEANNYRLQLGTYRGTAGDSLTYHKEKAFSTTDRKNNDPNSPDCANRYQGAWWFENCLSSHLNGLNLNGPHDRAGQGIIWQAFGGVQDSLIFSEMKINLMT</sequence>
<protein>
    <submittedName>
        <fullName evidence="4">FCN2</fullName>
    </submittedName>
</protein>
<organism evidence="4 5">
    <name type="scientific">Cordylochernes scorpioides</name>
    <dbReference type="NCBI Taxonomy" id="51811"/>
    <lineage>
        <taxon>Eukaryota</taxon>
        <taxon>Metazoa</taxon>
        <taxon>Ecdysozoa</taxon>
        <taxon>Arthropoda</taxon>
        <taxon>Chelicerata</taxon>
        <taxon>Arachnida</taxon>
        <taxon>Pseudoscorpiones</taxon>
        <taxon>Cheliferoidea</taxon>
        <taxon>Chernetidae</taxon>
        <taxon>Cordylochernes</taxon>
    </lineage>
</organism>
<proteinExistence type="predicted"/>
<dbReference type="SMART" id="SM00186">
    <property type="entry name" value="FBG"/>
    <property type="match status" value="1"/>
</dbReference>
<dbReference type="InterPro" id="IPR002181">
    <property type="entry name" value="Fibrinogen_a/b/g_C_dom"/>
</dbReference>
<dbReference type="InterPro" id="IPR050373">
    <property type="entry name" value="Fibrinogen_C-term_domain"/>
</dbReference>
<name>A0ABY6K942_9ARAC</name>
<evidence type="ECO:0000256" key="1">
    <source>
        <dbReference type="ARBA" id="ARBA00023157"/>
    </source>
</evidence>
<dbReference type="InterPro" id="IPR020837">
    <property type="entry name" value="Fibrinogen_CS"/>
</dbReference>
<dbReference type="InterPro" id="IPR036056">
    <property type="entry name" value="Fibrinogen-like_C"/>
</dbReference>
<dbReference type="PROSITE" id="PS00514">
    <property type="entry name" value="FIBRINOGEN_C_1"/>
    <property type="match status" value="1"/>
</dbReference>
<keyword evidence="1" id="KW-1015">Disulfide bond</keyword>
<dbReference type="SUPFAM" id="SSF56496">
    <property type="entry name" value="Fibrinogen C-terminal domain-like"/>
    <property type="match status" value="1"/>
</dbReference>
<gene>
    <name evidence="4" type="ORF">LAZ67_3002210</name>
</gene>
<evidence type="ECO:0000256" key="2">
    <source>
        <dbReference type="SAM" id="MobiDB-lite"/>
    </source>
</evidence>
<dbReference type="EMBL" id="CP092865">
    <property type="protein sequence ID" value="UYV64869.1"/>
    <property type="molecule type" value="Genomic_DNA"/>
</dbReference>
<dbReference type="Gene3D" id="3.90.215.10">
    <property type="entry name" value="Gamma Fibrinogen, chain A, domain 1"/>
    <property type="match status" value="1"/>
</dbReference>
<evidence type="ECO:0000313" key="5">
    <source>
        <dbReference type="Proteomes" id="UP001235939"/>
    </source>
</evidence>
<dbReference type="Pfam" id="PF00147">
    <property type="entry name" value="Fibrinogen_C"/>
    <property type="match status" value="1"/>
</dbReference>
<feature type="region of interest" description="Disordered" evidence="2">
    <location>
        <begin position="1"/>
        <end position="26"/>
    </location>
</feature>
<dbReference type="Proteomes" id="UP001235939">
    <property type="component" value="Chromosome 03"/>
</dbReference>
<feature type="domain" description="Fibrinogen C-terminal" evidence="3">
    <location>
        <begin position="13"/>
        <end position="235"/>
    </location>
</feature>
<evidence type="ECO:0000259" key="3">
    <source>
        <dbReference type="PROSITE" id="PS51406"/>
    </source>
</evidence>
<evidence type="ECO:0000313" key="4">
    <source>
        <dbReference type="EMBL" id="UYV64869.1"/>
    </source>
</evidence>
<keyword evidence="5" id="KW-1185">Reference proteome</keyword>